<evidence type="ECO:0000256" key="5">
    <source>
        <dbReference type="ARBA" id="ARBA00022833"/>
    </source>
</evidence>
<organism evidence="14 15">
    <name type="scientific">Syphacia muris</name>
    <dbReference type="NCBI Taxonomy" id="451379"/>
    <lineage>
        <taxon>Eukaryota</taxon>
        <taxon>Metazoa</taxon>
        <taxon>Ecdysozoa</taxon>
        <taxon>Nematoda</taxon>
        <taxon>Chromadorea</taxon>
        <taxon>Rhabditida</taxon>
        <taxon>Spirurina</taxon>
        <taxon>Oxyuridomorpha</taxon>
        <taxon>Oxyuroidea</taxon>
        <taxon>Oxyuridae</taxon>
        <taxon>Syphacia</taxon>
    </lineage>
</organism>
<dbReference type="CDD" id="cd06157">
    <property type="entry name" value="NR_LBD"/>
    <property type="match status" value="1"/>
</dbReference>
<keyword evidence="10 11" id="KW-0539">Nucleus</keyword>
<evidence type="ECO:0000256" key="8">
    <source>
        <dbReference type="ARBA" id="ARBA00023163"/>
    </source>
</evidence>
<keyword evidence="14" id="KW-1185">Reference proteome</keyword>
<keyword evidence="6 11" id="KW-0805">Transcription regulation</keyword>
<evidence type="ECO:0000256" key="6">
    <source>
        <dbReference type="ARBA" id="ARBA00023015"/>
    </source>
</evidence>
<evidence type="ECO:0000256" key="4">
    <source>
        <dbReference type="ARBA" id="ARBA00022771"/>
    </source>
</evidence>
<dbReference type="InterPro" id="IPR001723">
    <property type="entry name" value="Nuclear_hrmn_rcpt"/>
</dbReference>
<dbReference type="PROSITE" id="PS51843">
    <property type="entry name" value="NR_LBD"/>
    <property type="match status" value="1"/>
</dbReference>
<keyword evidence="3 11" id="KW-0479">Metal-binding</keyword>
<dbReference type="InterPro" id="IPR049636">
    <property type="entry name" value="HNF4-like_DBD"/>
</dbReference>
<keyword evidence="7 11" id="KW-0238">DNA-binding</keyword>
<reference evidence="15" key="1">
    <citation type="submission" date="2017-02" db="UniProtKB">
        <authorList>
            <consortium name="WormBaseParasite"/>
        </authorList>
    </citation>
    <scope>IDENTIFICATION</scope>
</reference>
<dbReference type="Proteomes" id="UP000046393">
    <property type="component" value="Unplaced"/>
</dbReference>
<dbReference type="WBParaSite" id="SMUV_0000657401-mRNA-1">
    <property type="protein sequence ID" value="SMUV_0000657401-mRNA-1"/>
    <property type="gene ID" value="SMUV_0000657401"/>
</dbReference>
<dbReference type="GO" id="GO:0003700">
    <property type="term" value="F:DNA-binding transcription factor activity"/>
    <property type="evidence" value="ECO:0007669"/>
    <property type="project" value="InterPro"/>
</dbReference>
<dbReference type="GO" id="GO:0008270">
    <property type="term" value="F:zinc ion binding"/>
    <property type="evidence" value="ECO:0007669"/>
    <property type="project" value="UniProtKB-KW"/>
</dbReference>
<dbReference type="CDD" id="cd06960">
    <property type="entry name" value="NR_DBD_HNF4A"/>
    <property type="match status" value="1"/>
</dbReference>
<keyword evidence="8 11" id="KW-0804">Transcription</keyword>
<name>A0A0N5APJ5_9BILA</name>
<dbReference type="InterPro" id="IPR050274">
    <property type="entry name" value="Nuclear_hormone_rcpt_NR2"/>
</dbReference>
<dbReference type="STRING" id="451379.A0A0N5APJ5"/>
<evidence type="ECO:0000256" key="7">
    <source>
        <dbReference type="ARBA" id="ARBA00023125"/>
    </source>
</evidence>
<evidence type="ECO:0000256" key="1">
    <source>
        <dbReference type="ARBA" id="ARBA00004123"/>
    </source>
</evidence>
<dbReference type="Gene3D" id="1.10.565.10">
    <property type="entry name" value="Retinoid X Receptor"/>
    <property type="match status" value="1"/>
</dbReference>
<dbReference type="Pfam" id="PF00105">
    <property type="entry name" value="zf-C4"/>
    <property type="match status" value="1"/>
</dbReference>
<sequence length="421" mass="48138">MTSLLINDTRLRDCVNGMSALPSKSFDYKDDDDDAHFATSSSARQKNRQEAIKRFKPGEPCVVCGDAASGIHYGVSSCNGCKTFFRRVIIENRTYSCKQSGDCPIDKDMRCSCRHCRFKKCLSVGMDRTELNVERRRKRKVANVENNEDEIGDVEDPLIFRLLELEDKFIAMLTSPAAPVHLDFKAAFVDPESKFSIPVEQYRAQQMPSSEQMNFSFWRAKILSTLIEWAKSFECFQKLSPEDQQMLIVHSAFSNLVLSEAFHTNEKYTDRIVFPDGLAGFRNFSANILKERSGLIPTVVAVINHILVPIRKMQMARIEYVLLQAIILFDPECVSLSEDAKRLIGEERHKLLRCLRRHLNARHGPIEGAHRFGLILLRIPNVQKVAAFKRETLCTIETFNLMSPHPLTMEISNKYPDVSFF</sequence>
<dbReference type="InterPro" id="IPR013088">
    <property type="entry name" value="Znf_NHR/GATA"/>
</dbReference>
<keyword evidence="5 11" id="KW-0862">Zinc</keyword>
<evidence type="ECO:0000256" key="2">
    <source>
        <dbReference type="ARBA" id="ARBA00005993"/>
    </source>
</evidence>
<dbReference type="SMART" id="SM00430">
    <property type="entry name" value="HOLI"/>
    <property type="match status" value="1"/>
</dbReference>
<dbReference type="InterPro" id="IPR001628">
    <property type="entry name" value="Znf_hrmn_rcpt"/>
</dbReference>
<keyword evidence="4 11" id="KW-0863">Zinc-finger</keyword>
<dbReference type="AlphaFoldDB" id="A0A0N5APJ5"/>
<evidence type="ECO:0000259" key="13">
    <source>
        <dbReference type="PROSITE" id="PS51843"/>
    </source>
</evidence>
<feature type="domain" description="NR LBD" evidence="13">
    <location>
        <begin position="180"/>
        <end position="415"/>
    </location>
</feature>
<dbReference type="Pfam" id="PF00104">
    <property type="entry name" value="Hormone_recep"/>
    <property type="match status" value="1"/>
</dbReference>
<dbReference type="PROSITE" id="PS51030">
    <property type="entry name" value="NUCLEAR_REC_DBD_2"/>
    <property type="match status" value="1"/>
</dbReference>
<proteinExistence type="inferred from homology"/>
<evidence type="ECO:0000256" key="10">
    <source>
        <dbReference type="ARBA" id="ARBA00023242"/>
    </source>
</evidence>
<dbReference type="PROSITE" id="PS00031">
    <property type="entry name" value="NUCLEAR_REC_DBD_1"/>
    <property type="match status" value="1"/>
</dbReference>
<evidence type="ECO:0000313" key="14">
    <source>
        <dbReference type="Proteomes" id="UP000046393"/>
    </source>
</evidence>
<comment type="subcellular location">
    <subcellularLocation>
        <location evidence="1 11">Nucleus</location>
    </subcellularLocation>
</comment>
<keyword evidence="9 11" id="KW-0675">Receptor</keyword>
<evidence type="ECO:0000256" key="11">
    <source>
        <dbReference type="RuleBase" id="RU004334"/>
    </source>
</evidence>
<dbReference type="PANTHER" id="PTHR24083">
    <property type="entry name" value="NUCLEAR HORMONE RECEPTOR"/>
    <property type="match status" value="1"/>
</dbReference>
<evidence type="ECO:0000256" key="3">
    <source>
        <dbReference type="ARBA" id="ARBA00022723"/>
    </source>
</evidence>
<comment type="similarity">
    <text evidence="2 11">Belongs to the nuclear hormone receptor family.</text>
</comment>
<accession>A0A0N5APJ5</accession>
<dbReference type="PRINTS" id="PR00398">
    <property type="entry name" value="STRDHORMONER"/>
</dbReference>
<dbReference type="PRINTS" id="PR00047">
    <property type="entry name" value="STROIDFINGER"/>
</dbReference>
<dbReference type="SUPFAM" id="SSF57716">
    <property type="entry name" value="Glucocorticoid receptor-like (DNA-binding domain)"/>
    <property type="match status" value="1"/>
</dbReference>
<evidence type="ECO:0000259" key="12">
    <source>
        <dbReference type="PROSITE" id="PS51030"/>
    </source>
</evidence>
<dbReference type="SUPFAM" id="SSF48508">
    <property type="entry name" value="Nuclear receptor ligand-binding domain"/>
    <property type="match status" value="1"/>
</dbReference>
<dbReference type="InterPro" id="IPR000536">
    <property type="entry name" value="Nucl_hrmn_rcpt_lig-bd"/>
</dbReference>
<evidence type="ECO:0000256" key="9">
    <source>
        <dbReference type="ARBA" id="ARBA00023170"/>
    </source>
</evidence>
<dbReference type="GO" id="GO:0005634">
    <property type="term" value="C:nucleus"/>
    <property type="evidence" value="ECO:0007669"/>
    <property type="project" value="UniProtKB-SubCell"/>
</dbReference>
<protein>
    <submittedName>
        <fullName evidence="15">Nuclear receptor domain-containing protein</fullName>
    </submittedName>
</protein>
<dbReference type="GO" id="GO:0000978">
    <property type="term" value="F:RNA polymerase II cis-regulatory region sequence-specific DNA binding"/>
    <property type="evidence" value="ECO:0007669"/>
    <property type="project" value="InterPro"/>
</dbReference>
<dbReference type="SMART" id="SM00399">
    <property type="entry name" value="ZnF_C4"/>
    <property type="match status" value="1"/>
</dbReference>
<feature type="domain" description="Nuclear receptor" evidence="12">
    <location>
        <begin position="58"/>
        <end position="133"/>
    </location>
</feature>
<evidence type="ECO:0000313" key="15">
    <source>
        <dbReference type="WBParaSite" id="SMUV_0000657401-mRNA-1"/>
    </source>
</evidence>
<dbReference type="Gene3D" id="3.30.50.10">
    <property type="entry name" value="Erythroid Transcription Factor GATA-1, subunit A"/>
    <property type="match status" value="1"/>
</dbReference>
<dbReference type="FunFam" id="3.30.50.10:FF:000030">
    <property type="entry name" value="Nuclear Hormone Receptor family"/>
    <property type="match status" value="1"/>
</dbReference>
<dbReference type="InterPro" id="IPR035500">
    <property type="entry name" value="NHR-like_dom_sf"/>
</dbReference>